<dbReference type="FunFam" id="3.40.50.150:FF:000016">
    <property type="entry name" value="Protein arginine N-methyltransferase 6"/>
    <property type="match status" value="1"/>
</dbReference>
<dbReference type="GO" id="GO:0042054">
    <property type="term" value="F:histone methyltransferase activity"/>
    <property type="evidence" value="ECO:0007669"/>
    <property type="project" value="TreeGrafter"/>
</dbReference>
<dbReference type="InterPro" id="IPR036236">
    <property type="entry name" value="Znf_C2H2_sf"/>
</dbReference>
<dbReference type="InterPro" id="IPR055135">
    <property type="entry name" value="PRMT_dom"/>
</dbReference>
<dbReference type="GO" id="GO:0005634">
    <property type="term" value="C:nucleus"/>
    <property type="evidence" value="ECO:0007669"/>
    <property type="project" value="TreeGrafter"/>
</dbReference>
<dbReference type="InterPro" id="IPR041698">
    <property type="entry name" value="Methyltransf_25"/>
</dbReference>
<sequence length="631" mass="70469">MADGEEVVPMEEIREEEDGEEEEQVEDWDDWKADEDDSEPSYLCLFCDLSYASSDDLFDHCRTEHFFDFYGTRRALGLDFYSSLKLINYVRAQVAENKCWSCGALLKCKNDLQKHLHAPINFGEDVKYIWDNDIYLKPFVCEDALLHNLPSDEEGEENYMEMVDKEELMRELMCTNDLSNICIDDRDLDSAPFEVDALCENGRNEAQATKEFVCADGHSQGILTNAATKGVATSHTKRRDKQLRVSFTNVIAREIKNINESYFGSYGSFGIHREMISDKVRTDTYRSAIMNNPSLMNGATVLDVGCGTGILSLFAAQAGASRVIAVEASKKMAAVASQIVKDNGLLLVGSHNGDISYSSGVINVVHGMIEELDKVTQVPPNSIDILVSEWMGYCLLYESMLTSVIYARDHWLRPGGAILPDVATIFVAGFGRGATSVPFWEDVYGFDMSCIGREVMENAAKVPILDVVDSHDIVTETVLVKSFDLATMKQHDMDFTSSFELEQRNDISGHSLDALSGVTWCYGIVLWFEAAFTGRFCKEMPYILSTSPYSPKTHWYQTIFTFNEPIAMATSKFGADDAAAVGTEKCPAVQIRSRISIARAAVHRSIDISLEITAHSLDGRKCSWPVQIFNL</sequence>
<accession>A0A1D1XSI2</accession>
<organism evidence="9">
    <name type="scientific">Anthurium amnicola</name>
    <dbReference type="NCBI Taxonomy" id="1678845"/>
    <lineage>
        <taxon>Eukaryota</taxon>
        <taxon>Viridiplantae</taxon>
        <taxon>Streptophyta</taxon>
        <taxon>Embryophyta</taxon>
        <taxon>Tracheophyta</taxon>
        <taxon>Spermatophyta</taxon>
        <taxon>Magnoliopsida</taxon>
        <taxon>Liliopsida</taxon>
        <taxon>Araceae</taxon>
        <taxon>Pothoideae</taxon>
        <taxon>Potheae</taxon>
        <taxon>Anthurium</taxon>
    </lineage>
</organism>
<dbReference type="PANTHER" id="PTHR11006:SF89">
    <property type="entry name" value="PROTEIN ARGININE N-METHYLTRANSFERASE 3-RELATED"/>
    <property type="match status" value="1"/>
</dbReference>
<protein>
    <recommendedName>
        <fullName evidence="8">C2H2-type domain-containing protein</fullName>
    </recommendedName>
</protein>
<evidence type="ECO:0000259" key="8">
    <source>
        <dbReference type="PROSITE" id="PS00028"/>
    </source>
</evidence>
<dbReference type="AlphaFoldDB" id="A0A1D1XSI2"/>
<keyword evidence="3 6" id="KW-0949">S-adenosyl-L-methionine</keyword>
<keyword evidence="2 6" id="KW-0808">Transferase</keyword>
<comment type="catalytic activity">
    <reaction evidence="4">
        <text>L-arginyl-[protein] + 2 S-adenosyl-L-methionine = N(omega),N(omega)-dimethyl-L-arginyl-[protein] + 2 S-adenosyl-L-homocysteine + 2 H(+)</text>
        <dbReference type="Rhea" id="RHEA:48096"/>
        <dbReference type="Rhea" id="RHEA-COMP:10532"/>
        <dbReference type="Rhea" id="RHEA-COMP:11991"/>
        <dbReference type="ChEBI" id="CHEBI:15378"/>
        <dbReference type="ChEBI" id="CHEBI:29965"/>
        <dbReference type="ChEBI" id="CHEBI:57856"/>
        <dbReference type="ChEBI" id="CHEBI:59789"/>
        <dbReference type="ChEBI" id="CHEBI:61897"/>
        <dbReference type="EC" id="2.1.1.319"/>
    </reaction>
    <physiologicalReaction direction="left-to-right" evidence="4">
        <dbReference type="Rhea" id="RHEA:48097"/>
    </physiologicalReaction>
</comment>
<proteinExistence type="predicted"/>
<keyword evidence="1 6" id="KW-0489">Methyltransferase</keyword>
<dbReference type="InterPro" id="IPR029063">
    <property type="entry name" value="SAM-dependent_MTases_sf"/>
</dbReference>
<dbReference type="SUPFAM" id="SSF57667">
    <property type="entry name" value="beta-beta-alpha zinc fingers"/>
    <property type="match status" value="1"/>
</dbReference>
<dbReference type="InterPro" id="IPR025799">
    <property type="entry name" value="Arg_MeTrfase"/>
</dbReference>
<dbReference type="Gene3D" id="2.70.160.11">
    <property type="entry name" value="Hnrnp arginine n-methyltransferase1"/>
    <property type="match status" value="1"/>
</dbReference>
<reference evidence="9" key="1">
    <citation type="submission" date="2015-07" db="EMBL/GenBank/DDBJ databases">
        <title>Transcriptome Assembly of Anthurium amnicola.</title>
        <authorList>
            <person name="Suzuki J."/>
        </authorList>
    </citation>
    <scope>NUCLEOTIDE SEQUENCE</scope>
</reference>
<dbReference type="PROSITE" id="PS51678">
    <property type="entry name" value="SAM_MT_PRMT"/>
    <property type="match status" value="1"/>
</dbReference>
<evidence type="ECO:0000256" key="2">
    <source>
        <dbReference type="ARBA" id="ARBA00022679"/>
    </source>
</evidence>
<dbReference type="SUPFAM" id="SSF53335">
    <property type="entry name" value="S-adenosyl-L-methionine-dependent methyltransferases"/>
    <property type="match status" value="1"/>
</dbReference>
<comment type="catalytic activity">
    <reaction evidence="5">
        <text>L-arginyl-[protein] + S-adenosyl-L-methionine = N(omega)-methyl-L-arginyl-[protein] + S-adenosyl-L-homocysteine + H(+)</text>
        <dbReference type="Rhea" id="RHEA:48100"/>
        <dbReference type="Rhea" id="RHEA-COMP:10532"/>
        <dbReference type="Rhea" id="RHEA-COMP:11990"/>
        <dbReference type="ChEBI" id="CHEBI:15378"/>
        <dbReference type="ChEBI" id="CHEBI:29965"/>
        <dbReference type="ChEBI" id="CHEBI:57856"/>
        <dbReference type="ChEBI" id="CHEBI:59789"/>
        <dbReference type="ChEBI" id="CHEBI:65280"/>
    </reaction>
    <physiologicalReaction direction="left-to-right" evidence="5">
        <dbReference type="Rhea" id="RHEA:48101"/>
    </physiologicalReaction>
</comment>
<gene>
    <name evidence="9" type="primary">PRMT3_4</name>
    <name evidence="9" type="ORF">g.45032</name>
</gene>
<evidence type="ECO:0000256" key="6">
    <source>
        <dbReference type="PROSITE-ProRule" id="PRU01015"/>
    </source>
</evidence>
<evidence type="ECO:0000256" key="7">
    <source>
        <dbReference type="SAM" id="MobiDB-lite"/>
    </source>
</evidence>
<dbReference type="InterPro" id="IPR013087">
    <property type="entry name" value="Znf_C2H2_type"/>
</dbReference>
<evidence type="ECO:0000256" key="5">
    <source>
        <dbReference type="ARBA" id="ARBA00049303"/>
    </source>
</evidence>
<dbReference type="CDD" id="cd02440">
    <property type="entry name" value="AdoMet_MTases"/>
    <property type="match status" value="1"/>
</dbReference>
<dbReference type="Pfam" id="PF12756">
    <property type="entry name" value="zf-C2H2_2"/>
    <property type="match status" value="1"/>
</dbReference>
<name>A0A1D1XSI2_9ARAE</name>
<evidence type="ECO:0000313" key="9">
    <source>
        <dbReference type="EMBL" id="JAT45348.1"/>
    </source>
</evidence>
<feature type="domain" description="C2H2-type" evidence="8">
    <location>
        <begin position="44"/>
        <end position="65"/>
    </location>
</feature>
<evidence type="ECO:0000256" key="3">
    <source>
        <dbReference type="ARBA" id="ARBA00022691"/>
    </source>
</evidence>
<dbReference type="GO" id="GO:0035242">
    <property type="term" value="F:protein-arginine omega-N asymmetric methyltransferase activity"/>
    <property type="evidence" value="ECO:0007669"/>
    <property type="project" value="UniProtKB-EC"/>
</dbReference>
<dbReference type="PROSITE" id="PS00028">
    <property type="entry name" value="ZINC_FINGER_C2H2_1"/>
    <property type="match status" value="1"/>
</dbReference>
<dbReference type="Pfam" id="PF22528">
    <property type="entry name" value="PRMT_C"/>
    <property type="match status" value="1"/>
</dbReference>
<dbReference type="EMBL" id="GDJX01022588">
    <property type="protein sequence ID" value="JAT45348.1"/>
    <property type="molecule type" value="Transcribed_RNA"/>
</dbReference>
<evidence type="ECO:0000256" key="4">
    <source>
        <dbReference type="ARBA" id="ARBA00047384"/>
    </source>
</evidence>
<dbReference type="GO" id="GO:0032259">
    <property type="term" value="P:methylation"/>
    <property type="evidence" value="ECO:0007669"/>
    <property type="project" value="UniProtKB-KW"/>
</dbReference>
<dbReference type="PANTHER" id="PTHR11006">
    <property type="entry name" value="PROTEIN ARGININE N-METHYLTRANSFERASE"/>
    <property type="match status" value="1"/>
</dbReference>
<dbReference type="Pfam" id="PF13649">
    <property type="entry name" value="Methyltransf_25"/>
    <property type="match status" value="1"/>
</dbReference>
<feature type="region of interest" description="Disordered" evidence="7">
    <location>
        <begin position="1"/>
        <end position="34"/>
    </location>
</feature>
<dbReference type="Gene3D" id="3.40.50.150">
    <property type="entry name" value="Vaccinia Virus protein VP39"/>
    <property type="match status" value="1"/>
</dbReference>
<evidence type="ECO:0000256" key="1">
    <source>
        <dbReference type="ARBA" id="ARBA00022603"/>
    </source>
</evidence>
<dbReference type="InterPro" id="IPR041661">
    <property type="entry name" value="ZN622/Rei1/Reh1_Znf-C2H2"/>
</dbReference>